<keyword evidence="3" id="KW-1185">Reference proteome</keyword>
<proteinExistence type="predicted"/>
<accession>A0A4P9WJ95</accession>
<dbReference type="AlphaFoldDB" id="A0A4P9WJ95"/>
<feature type="region of interest" description="Disordered" evidence="1">
    <location>
        <begin position="72"/>
        <end position="109"/>
    </location>
</feature>
<sequence length="229" mass="24129">MTRFCAWGVCCPEPNCGFHPSFGFTESQTIEYKGSNSEKGVRENTGAPSAIWGLRAMPLGLSASLNLRTPSAPAPVEKGGLSHRGLRPFSRRAGGTPAPTPTGRQGNATAPTGATVVVLVQLHLDGHGLPEVERREGVALAVVHAKGLGRFLEKLLLNKLSDAAGDGRPHGRRHDDVILEGDRVGEGGAERNDIDSHFDVKTGFAGFWAARERGDAFGGVGMSRGSKLA</sequence>
<name>A0A4P9WJ95_9FUNG</name>
<organism evidence="2 3">
    <name type="scientific">Blyttiomyces helicus</name>
    <dbReference type="NCBI Taxonomy" id="388810"/>
    <lineage>
        <taxon>Eukaryota</taxon>
        <taxon>Fungi</taxon>
        <taxon>Fungi incertae sedis</taxon>
        <taxon>Chytridiomycota</taxon>
        <taxon>Chytridiomycota incertae sedis</taxon>
        <taxon>Chytridiomycetes</taxon>
        <taxon>Chytridiomycetes incertae sedis</taxon>
        <taxon>Blyttiomyces</taxon>
    </lineage>
</organism>
<evidence type="ECO:0000313" key="3">
    <source>
        <dbReference type="Proteomes" id="UP000269721"/>
    </source>
</evidence>
<dbReference type="EMBL" id="KZ994416">
    <property type="protein sequence ID" value="RKO92989.1"/>
    <property type="molecule type" value="Genomic_DNA"/>
</dbReference>
<protein>
    <submittedName>
        <fullName evidence="2">Uncharacterized protein</fullName>
    </submittedName>
</protein>
<evidence type="ECO:0000256" key="1">
    <source>
        <dbReference type="SAM" id="MobiDB-lite"/>
    </source>
</evidence>
<evidence type="ECO:0000313" key="2">
    <source>
        <dbReference type="EMBL" id="RKO92989.1"/>
    </source>
</evidence>
<reference evidence="3" key="1">
    <citation type="journal article" date="2018" name="Nat. Microbiol.">
        <title>Leveraging single-cell genomics to expand the fungal tree of life.</title>
        <authorList>
            <person name="Ahrendt S.R."/>
            <person name="Quandt C.A."/>
            <person name="Ciobanu D."/>
            <person name="Clum A."/>
            <person name="Salamov A."/>
            <person name="Andreopoulos B."/>
            <person name="Cheng J.F."/>
            <person name="Woyke T."/>
            <person name="Pelin A."/>
            <person name="Henrissat B."/>
            <person name="Reynolds N.K."/>
            <person name="Benny G.L."/>
            <person name="Smith M.E."/>
            <person name="James T.Y."/>
            <person name="Grigoriev I.V."/>
        </authorList>
    </citation>
    <scope>NUCLEOTIDE SEQUENCE [LARGE SCALE GENOMIC DNA]</scope>
</reference>
<dbReference type="Proteomes" id="UP000269721">
    <property type="component" value="Unassembled WGS sequence"/>
</dbReference>
<gene>
    <name evidence="2" type="ORF">BDK51DRAFT_42950</name>
</gene>